<accession>A0A9R1V698</accession>
<dbReference type="Gene3D" id="2.40.40.10">
    <property type="entry name" value="RlpA-like domain"/>
    <property type="match status" value="1"/>
</dbReference>
<gene>
    <name evidence="7" type="ORF">LSAT_V11C600322120</name>
</gene>
<dbReference type="GO" id="GO:0009653">
    <property type="term" value="P:anatomical structure morphogenesis"/>
    <property type="evidence" value="ECO:0007669"/>
    <property type="project" value="UniProtKB-ARBA"/>
</dbReference>
<evidence type="ECO:0000313" key="8">
    <source>
        <dbReference type="Proteomes" id="UP000235145"/>
    </source>
</evidence>
<dbReference type="Pfam" id="PF03330">
    <property type="entry name" value="DPBB_1"/>
    <property type="match status" value="1"/>
</dbReference>
<keyword evidence="2" id="KW-0964">Secreted</keyword>
<comment type="caution">
    <text evidence="7">The sequence shown here is derived from an EMBL/GenBank/DDBJ whole genome shotgun (WGS) entry which is preliminary data.</text>
</comment>
<dbReference type="InterPro" id="IPR007117">
    <property type="entry name" value="Expansin_CBD"/>
</dbReference>
<dbReference type="Proteomes" id="UP000235145">
    <property type="component" value="Unassembled WGS sequence"/>
</dbReference>
<evidence type="ECO:0000256" key="2">
    <source>
        <dbReference type="ARBA" id="ARBA00022525"/>
    </source>
</evidence>
<dbReference type="PRINTS" id="PR01225">
    <property type="entry name" value="EXPANSNFAMLY"/>
</dbReference>
<dbReference type="PRINTS" id="PR00829">
    <property type="entry name" value="LOLP1ALLERGN"/>
</dbReference>
<dbReference type="PANTHER" id="PTHR31692:SF2">
    <property type="entry name" value="EXPANSIN-LIKE B1"/>
    <property type="match status" value="1"/>
</dbReference>
<evidence type="ECO:0000256" key="3">
    <source>
        <dbReference type="RuleBase" id="RU003460"/>
    </source>
</evidence>
<comment type="subcellular location">
    <subcellularLocation>
        <location evidence="1">Secreted</location>
    </subcellularLocation>
</comment>
<dbReference type="PROSITE" id="PS50842">
    <property type="entry name" value="EXPANSIN_EG45"/>
    <property type="match status" value="1"/>
</dbReference>
<dbReference type="InterPro" id="IPR007118">
    <property type="entry name" value="Expan_Lol_pI"/>
</dbReference>
<dbReference type="GO" id="GO:0005576">
    <property type="term" value="C:extracellular region"/>
    <property type="evidence" value="ECO:0007669"/>
    <property type="project" value="UniProtKB-SubCell"/>
</dbReference>
<name>A0A9R1V698_LACSA</name>
<dbReference type="Gene3D" id="2.60.40.760">
    <property type="entry name" value="Expansin, cellulose-binding-like domain"/>
    <property type="match status" value="1"/>
</dbReference>
<dbReference type="InterPro" id="IPR005795">
    <property type="entry name" value="LolPI"/>
</dbReference>
<dbReference type="OrthoDB" id="5823761at2759"/>
<evidence type="ECO:0008006" key="9">
    <source>
        <dbReference type="Google" id="ProtNLM"/>
    </source>
</evidence>
<dbReference type="Gramene" id="rna-gnl|WGS:NBSK|LSAT_6X60620_mrna">
    <property type="protein sequence ID" value="cds-PLY63222.1"/>
    <property type="gene ID" value="gene-LSAT_6X60620"/>
</dbReference>
<dbReference type="CDD" id="cd22277">
    <property type="entry name" value="DPBB_EXLB_N"/>
    <property type="match status" value="1"/>
</dbReference>
<organism evidence="7 8">
    <name type="scientific">Lactuca sativa</name>
    <name type="common">Garden lettuce</name>
    <dbReference type="NCBI Taxonomy" id="4236"/>
    <lineage>
        <taxon>Eukaryota</taxon>
        <taxon>Viridiplantae</taxon>
        <taxon>Streptophyta</taxon>
        <taxon>Embryophyta</taxon>
        <taxon>Tracheophyta</taxon>
        <taxon>Spermatophyta</taxon>
        <taxon>Magnoliopsida</taxon>
        <taxon>eudicotyledons</taxon>
        <taxon>Gunneridae</taxon>
        <taxon>Pentapetalae</taxon>
        <taxon>asterids</taxon>
        <taxon>campanulids</taxon>
        <taxon>Asterales</taxon>
        <taxon>Asteraceae</taxon>
        <taxon>Cichorioideae</taxon>
        <taxon>Cichorieae</taxon>
        <taxon>Lactucinae</taxon>
        <taxon>Lactuca</taxon>
    </lineage>
</organism>
<evidence type="ECO:0000256" key="4">
    <source>
        <dbReference type="SAM" id="SignalP"/>
    </source>
</evidence>
<protein>
    <recommendedName>
        <fullName evidence="9">Expansin-like EG45 domain-containing protein</fullName>
    </recommendedName>
</protein>
<dbReference type="InterPro" id="IPR009009">
    <property type="entry name" value="RlpA-like_DPBB"/>
</dbReference>
<dbReference type="InterPro" id="IPR007112">
    <property type="entry name" value="Expansin/allergen_DPBB_dom"/>
</dbReference>
<dbReference type="Pfam" id="PF01357">
    <property type="entry name" value="Expansin_C"/>
    <property type="match status" value="1"/>
</dbReference>
<comment type="similarity">
    <text evidence="3">Belongs to the expansin family.</text>
</comment>
<dbReference type="EMBL" id="NBSK02000006">
    <property type="protein sequence ID" value="KAJ0199287.1"/>
    <property type="molecule type" value="Genomic_DNA"/>
</dbReference>
<evidence type="ECO:0000259" key="5">
    <source>
        <dbReference type="PROSITE" id="PS50842"/>
    </source>
</evidence>
<feature type="domain" description="Expansin-like EG45" evidence="5">
    <location>
        <begin position="48"/>
        <end position="151"/>
    </location>
</feature>
<dbReference type="PANTHER" id="PTHR31692">
    <property type="entry name" value="EXPANSIN-B3"/>
    <property type="match status" value="1"/>
</dbReference>
<dbReference type="SUPFAM" id="SSF50685">
    <property type="entry name" value="Barwin-like endoglucanases"/>
    <property type="match status" value="1"/>
</dbReference>
<keyword evidence="8" id="KW-1185">Reference proteome</keyword>
<evidence type="ECO:0000259" key="6">
    <source>
        <dbReference type="PROSITE" id="PS50843"/>
    </source>
</evidence>
<sequence length="256" mass="28190">MGLTLDNCFSLMFVIFILLLPSLCFSQDYYVSSRATYYGSPDCLGTPTGACGYKAYGSTINGGEVSGVSRLFKNGTGCGACYQVRCKSPKHCSENGVKVVVTDHGEGDNTDFILSTRAYNKLALPGLAEALFSYGVVDVEYKRIPCQYSGYNLMFKVHEHSRFPDYLSLIPIYQAGVSEITAVEIWQEDCQEWVCMRRAYGAVWDMPNPPRGQPEGAINVRIQVTGSSGSKWVQLKNLIPSAWKVGAAYDTSIQLD</sequence>
<dbReference type="PROSITE" id="PS50843">
    <property type="entry name" value="EXPANSIN_CBD"/>
    <property type="match status" value="1"/>
</dbReference>
<proteinExistence type="inferred from homology"/>
<dbReference type="SUPFAM" id="SSF49590">
    <property type="entry name" value="PHL pollen allergen"/>
    <property type="match status" value="1"/>
</dbReference>
<dbReference type="InterPro" id="IPR036908">
    <property type="entry name" value="RlpA-like_sf"/>
</dbReference>
<feature type="signal peptide" evidence="4">
    <location>
        <begin position="1"/>
        <end position="26"/>
    </location>
</feature>
<dbReference type="InterPro" id="IPR036749">
    <property type="entry name" value="Expansin_CBD_sf"/>
</dbReference>
<feature type="chain" id="PRO_5040177900" description="Expansin-like EG45 domain-containing protein" evidence="4">
    <location>
        <begin position="27"/>
        <end position="256"/>
    </location>
</feature>
<evidence type="ECO:0000313" key="7">
    <source>
        <dbReference type="EMBL" id="KAJ0199287.1"/>
    </source>
</evidence>
<feature type="domain" description="Expansin-like CBD" evidence="6">
    <location>
        <begin position="165"/>
        <end position="251"/>
    </location>
</feature>
<dbReference type="AlphaFoldDB" id="A0A9R1V698"/>
<evidence type="ECO:0000256" key="1">
    <source>
        <dbReference type="ARBA" id="ARBA00004613"/>
    </source>
</evidence>
<keyword evidence="4" id="KW-0732">Signal</keyword>
<reference evidence="7 8" key="1">
    <citation type="journal article" date="2017" name="Nat. Commun.">
        <title>Genome assembly with in vitro proximity ligation data and whole-genome triplication in lettuce.</title>
        <authorList>
            <person name="Reyes-Chin-Wo S."/>
            <person name="Wang Z."/>
            <person name="Yang X."/>
            <person name="Kozik A."/>
            <person name="Arikit S."/>
            <person name="Song C."/>
            <person name="Xia L."/>
            <person name="Froenicke L."/>
            <person name="Lavelle D.O."/>
            <person name="Truco M.J."/>
            <person name="Xia R."/>
            <person name="Zhu S."/>
            <person name="Xu C."/>
            <person name="Xu H."/>
            <person name="Xu X."/>
            <person name="Cox K."/>
            <person name="Korf I."/>
            <person name="Meyers B.C."/>
            <person name="Michelmore R.W."/>
        </authorList>
    </citation>
    <scope>NUCLEOTIDE SEQUENCE [LARGE SCALE GENOMIC DNA]</scope>
    <source>
        <strain evidence="8">cv. Salinas</strain>
        <tissue evidence="7">Seedlings</tissue>
    </source>
</reference>